<keyword evidence="2" id="KW-1133">Transmembrane helix</keyword>
<proteinExistence type="predicted"/>
<feature type="transmembrane region" description="Helical" evidence="2">
    <location>
        <begin position="39"/>
        <end position="61"/>
    </location>
</feature>
<sequence>MKKKQQVPRSSSAILLFELYRNCYIGKHRHFLAANRARMYGNFIGTPVILINVALGSVLFVSTTAKLPEFTNWIGGLLALVAALGAALQTYYNFDRVFEGHRKVGNDYLEIERECQLVYCSYQDGLMTLQRLTERLEDLQKRYNDINRQAEHLPTSNSDYKKALHFDQGRTDWRSKHLEEVAQNHNGQKS</sequence>
<keyword evidence="2" id="KW-0472">Membrane</keyword>
<keyword evidence="5" id="KW-1185">Reference proteome</keyword>
<dbReference type="Proteomes" id="UP000231990">
    <property type="component" value="Unassembled WGS sequence"/>
</dbReference>
<name>A0A2M9ZKC3_9LEPT</name>
<gene>
    <name evidence="3" type="ORF">CH360_11995</name>
    <name evidence="4" type="ORF">CH373_14625</name>
</gene>
<evidence type="ECO:0000313" key="5">
    <source>
        <dbReference type="Proteomes" id="UP000231962"/>
    </source>
</evidence>
<evidence type="ECO:0000256" key="2">
    <source>
        <dbReference type="SAM" id="Phobius"/>
    </source>
</evidence>
<keyword evidence="1" id="KW-0175">Coiled coil</keyword>
<evidence type="ECO:0000313" key="3">
    <source>
        <dbReference type="EMBL" id="PJZ69235.1"/>
    </source>
</evidence>
<evidence type="ECO:0000313" key="6">
    <source>
        <dbReference type="Proteomes" id="UP000231990"/>
    </source>
</evidence>
<feature type="transmembrane region" description="Helical" evidence="2">
    <location>
        <begin position="73"/>
        <end position="94"/>
    </location>
</feature>
<feature type="coiled-coil region" evidence="1">
    <location>
        <begin position="122"/>
        <end position="149"/>
    </location>
</feature>
<comment type="caution">
    <text evidence="4">The sequence shown here is derived from an EMBL/GenBank/DDBJ whole genome shotgun (WGS) entry which is preliminary data.</text>
</comment>
<dbReference type="NCBIfam" id="NF033632">
    <property type="entry name" value="SLATT_4"/>
    <property type="match status" value="1"/>
</dbReference>
<dbReference type="OrthoDB" id="1440628at2"/>
<keyword evidence="2" id="KW-0812">Transmembrane</keyword>
<evidence type="ECO:0008006" key="7">
    <source>
        <dbReference type="Google" id="ProtNLM"/>
    </source>
</evidence>
<reference evidence="5 6" key="1">
    <citation type="submission" date="2017-07" db="EMBL/GenBank/DDBJ databases">
        <title>Leptospira spp. isolated from tropical soils.</title>
        <authorList>
            <person name="Thibeaux R."/>
            <person name="Iraola G."/>
            <person name="Ferres I."/>
            <person name="Bierque E."/>
            <person name="Girault D."/>
            <person name="Soupe-Gilbert M.-E."/>
            <person name="Picardeau M."/>
            <person name="Goarant C."/>
        </authorList>
    </citation>
    <scope>NUCLEOTIDE SEQUENCE [LARGE SCALE GENOMIC DNA]</scope>
    <source>
        <strain evidence="4 6">FH1-B-B1</strain>
        <strain evidence="3 5">FH1-B-C1</strain>
    </source>
</reference>
<evidence type="ECO:0000256" key="1">
    <source>
        <dbReference type="SAM" id="Coils"/>
    </source>
</evidence>
<dbReference type="EMBL" id="NPDZ01000010">
    <property type="protein sequence ID" value="PJZ72383.1"/>
    <property type="molecule type" value="Genomic_DNA"/>
</dbReference>
<organism evidence="4 6">
    <name type="scientific">Leptospira perolatii</name>
    <dbReference type="NCBI Taxonomy" id="2023191"/>
    <lineage>
        <taxon>Bacteria</taxon>
        <taxon>Pseudomonadati</taxon>
        <taxon>Spirochaetota</taxon>
        <taxon>Spirochaetia</taxon>
        <taxon>Leptospirales</taxon>
        <taxon>Leptospiraceae</taxon>
        <taxon>Leptospira</taxon>
    </lineage>
</organism>
<dbReference type="Proteomes" id="UP000231962">
    <property type="component" value="Unassembled WGS sequence"/>
</dbReference>
<protein>
    <recommendedName>
        <fullName evidence="7">SMODS and SLOG-associating 2TM effector domain-containing protein</fullName>
    </recommendedName>
</protein>
<accession>A0A2M9ZKC3</accession>
<dbReference type="EMBL" id="NPDY01000011">
    <property type="protein sequence ID" value="PJZ69235.1"/>
    <property type="molecule type" value="Genomic_DNA"/>
</dbReference>
<dbReference type="RefSeq" id="WP_100714288.1">
    <property type="nucleotide sequence ID" value="NZ_NPDY01000011.1"/>
</dbReference>
<evidence type="ECO:0000313" key="4">
    <source>
        <dbReference type="EMBL" id="PJZ72383.1"/>
    </source>
</evidence>
<dbReference type="AlphaFoldDB" id="A0A2M9ZKC3"/>